<sequence length="146" mass="16746">MDDDYVIRNVVDVSTFLMFEATGDSEDDFYPTVGDHRDMFVSMADSDAESCSFDLSDSSKVFDLDDCCDDPQAYHVHNKYDDNDDDGPFEEEEEGHSYPAWNGEHNEYWKPIRGAKKSSASVESTKELMMTEEEKSRLFWETCLAS</sequence>
<dbReference type="PANTHER" id="PTHR35726">
    <property type="entry name" value="GLUTAMIC ACID-RICH PROTEIN-LIKE"/>
    <property type="match status" value="1"/>
</dbReference>
<evidence type="ECO:0000313" key="3">
    <source>
        <dbReference type="EMBL" id="KAG6700210.1"/>
    </source>
</evidence>
<reference evidence="2" key="1">
    <citation type="submission" date="2020-12" db="EMBL/GenBank/DDBJ databases">
        <title>WGS assembly of Carya illinoinensis cv. Pawnee.</title>
        <authorList>
            <person name="Platts A."/>
            <person name="Shu S."/>
            <person name="Wright S."/>
            <person name="Barry K."/>
            <person name="Edger P."/>
            <person name="Pires J.C."/>
            <person name="Schmutz J."/>
        </authorList>
    </citation>
    <scope>NUCLEOTIDE SEQUENCE</scope>
    <source>
        <tissue evidence="2">Leaf</tissue>
    </source>
</reference>
<comment type="caution">
    <text evidence="2">The sequence shown here is derived from an EMBL/GenBank/DDBJ whole genome shotgun (WGS) entry which is preliminary data.</text>
</comment>
<feature type="compositionally biased region" description="Acidic residues" evidence="1">
    <location>
        <begin position="82"/>
        <end position="94"/>
    </location>
</feature>
<dbReference type="Proteomes" id="UP000811246">
    <property type="component" value="Chromosome 8"/>
</dbReference>
<dbReference type="EMBL" id="CM031816">
    <property type="protein sequence ID" value="KAG6645118.1"/>
    <property type="molecule type" value="Genomic_DNA"/>
</dbReference>
<gene>
    <name evidence="2" type="ORF">CIPAW_08G100900</name>
    <name evidence="3" type="ORF">I3842_08G101300</name>
</gene>
<reference evidence="3" key="2">
    <citation type="submission" date="2021-01" db="EMBL/GenBank/DDBJ databases">
        <authorList>
            <person name="Lovell J.T."/>
            <person name="Bentley N."/>
            <person name="Bhattarai G."/>
            <person name="Jenkins J.W."/>
            <person name="Sreedasyam A."/>
            <person name="Alarcon Y."/>
            <person name="Bock C."/>
            <person name="Boston L."/>
            <person name="Carlson J."/>
            <person name="Cervantes K."/>
            <person name="Clermont K."/>
            <person name="Krom N."/>
            <person name="Kubenka K."/>
            <person name="Mamidi S."/>
            <person name="Mattison C."/>
            <person name="Monteros M."/>
            <person name="Pisani C."/>
            <person name="Plott C."/>
            <person name="Rajasekar S."/>
            <person name="Rhein H.S."/>
            <person name="Rohla C."/>
            <person name="Song M."/>
            <person name="Hilaire R.S."/>
            <person name="Shu S."/>
            <person name="Wells L."/>
            <person name="Wang X."/>
            <person name="Webber J."/>
            <person name="Heerema R.J."/>
            <person name="Klein P."/>
            <person name="Conner P."/>
            <person name="Grauke L."/>
            <person name="Grimwood J."/>
            <person name="Schmutz J."/>
            <person name="Randall J.J."/>
        </authorList>
    </citation>
    <scope>NUCLEOTIDE SEQUENCE</scope>
    <source>
        <tissue evidence="3">Leaf</tissue>
    </source>
</reference>
<organism evidence="2 4">
    <name type="scientific">Carya illinoinensis</name>
    <name type="common">Pecan</name>
    <dbReference type="NCBI Taxonomy" id="32201"/>
    <lineage>
        <taxon>Eukaryota</taxon>
        <taxon>Viridiplantae</taxon>
        <taxon>Streptophyta</taxon>
        <taxon>Embryophyta</taxon>
        <taxon>Tracheophyta</taxon>
        <taxon>Spermatophyta</taxon>
        <taxon>Magnoliopsida</taxon>
        <taxon>eudicotyledons</taxon>
        <taxon>Gunneridae</taxon>
        <taxon>Pentapetalae</taxon>
        <taxon>rosids</taxon>
        <taxon>fabids</taxon>
        <taxon>Fagales</taxon>
        <taxon>Juglandaceae</taxon>
        <taxon>Carya</taxon>
    </lineage>
</organism>
<name>A0A8T1PS89_CARIL</name>
<dbReference type="PANTHER" id="PTHR35726:SF4">
    <property type="entry name" value="GLUTAMIC ACID-RICH PROTEIN-LIKE"/>
    <property type="match status" value="1"/>
</dbReference>
<dbReference type="OrthoDB" id="1077311at2759"/>
<dbReference type="EMBL" id="CM031832">
    <property type="protein sequence ID" value="KAG6700210.1"/>
    <property type="molecule type" value="Genomic_DNA"/>
</dbReference>
<protein>
    <submittedName>
        <fullName evidence="2">Uncharacterized protein</fullName>
    </submittedName>
</protein>
<evidence type="ECO:0000313" key="4">
    <source>
        <dbReference type="Proteomes" id="UP000811609"/>
    </source>
</evidence>
<dbReference type="AlphaFoldDB" id="A0A8T1PS89"/>
<accession>A0A8T1PS89</accession>
<dbReference type="Proteomes" id="UP000811609">
    <property type="component" value="Chromosome 8"/>
</dbReference>
<evidence type="ECO:0000256" key="1">
    <source>
        <dbReference type="SAM" id="MobiDB-lite"/>
    </source>
</evidence>
<feature type="region of interest" description="Disordered" evidence="1">
    <location>
        <begin position="78"/>
        <end position="105"/>
    </location>
</feature>
<keyword evidence="4" id="KW-1185">Reference proteome</keyword>
<evidence type="ECO:0000313" key="2">
    <source>
        <dbReference type="EMBL" id="KAG6645118.1"/>
    </source>
</evidence>
<proteinExistence type="predicted"/>